<evidence type="ECO:0000256" key="6">
    <source>
        <dbReference type="ARBA" id="ARBA00023143"/>
    </source>
</evidence>
<comment type="subcellular location">
    <subcellularLocation>
        <location evidence="1">Bacterial flagellum</location>
    </subcellularLocation>
    <subcellularLocation>
        <location evidence="2">Secreted</location>
    </subcellularLocation>
</comment>
<evidence type="ECO:0000259" key="8">
    <source>
        <dbReference type="Pfam" id="PF22638"/>
    </source>
</evidence>
<dbReference type="GO" id="GO:0005576">
    <property type="term" value="C:extracellular region"/>
    <property type="evidence" value="ECO:0007669"/>
    <property type="project" value="UniProtKB-SubCell"/>
</dbReference>
<dbReference type="GO" id="GO:0009424">
    <property type="term" value="C:bacterial-type flagellum hook"/>
    <property type="evidence" value="ECO:0007669"/>
    <property type="project" value="InterPro"/>
</dbReference>
<accession>W4HFJ7</accession>
<keyword evidence="5" id="KW-0964">Secreted</keyword>
<dbReference type="GO" id="GO:0005198">
    <property type="term" value="F:structural molecule activity"/>
    <property type="evidence" value="ECO:0007669"/>
    <property type="project" value="InterPro"/>
</dbReference>
<dbReference type="RefSeq" id="WP_043846372.1">
    <property type="nucleotide sequence ID" value="NZ_AQQW01000012.1"/>
</dbReference>
<feature type="domain" description="Flagellar hook-associated protein FlgK helical" evidence="8">
    <location>
        <begin position="101"/>
        <end position="300"/>
    </location>
</feature>
<evidence type="ECO:0000256" key="3">
    <source>
        <dbReference type="ARBA" id="ARBA00009677"/>
    </source>
</evidence>
<keyword evidence="9" id="KW-0966">Cell projection</keyword>
<evidence type="ECO:0000259" key="7">
    <source>
        <dbReference type="Pfam" id="PF06429"/>
    </source>
</evidence>
<keyword evidence="10" id="KW-1185">Reference proteome</keyword>
<keyword evidence="9" id="KW-0969">Cilium</keyword>
<dbReference type="Pfam" id="PF22638">
    <property type="entry name" value="FlgK_D1"/>
    <property type="match status" value="1"/>
</dbReference>
<dbReference type="PANTHER" id="PTHR30033:SF2">
    <property type="entry name" value="FLAGELLAR HOOK PROTEIN"/>
    <property type="match status" value="1"/>
</dbReference>
<dbReference type="GO" id="GO:0044780">
    <property type="term" value="P:bacterial-type flagellum assembly"/>
    <property type="evidence" value="ECO:0007669"/>
    <property type="project" value="InterPro"/>
</dbReference>
<name>W4HFJ7_9RHOB</name>
<dbReference type="InterPro" id="IPR053927">
    <property type="entry name" value="FlgK_helical"/>
</dbReference>
<feature type="domain" description="Flagellar basal-body/hook protein C-terminal" evidence="7">
    <location>
        <begin position="431"/>
        <end position="468"/>
    </location>
</feature>
<evidence type="ECO:0000256" key="5">
    <source>
        <dbReference type="ARBA" id="ARBA00022525"/>
    </source>
</evidence>
<protein>
    <recommendedName>
        <fullName evidence="4">Flagellar hook-associated protein 1</fullName>
    </recommendedName>
</protein>
<evidence type="ECO:0000256" key="1">
    <source>
        <dbReference type="ARBA" id="ARBA00004365"/>
    </source>
</evidence>
<gene>
    <name evidence="9" type="ORF">ATO8_17400</name>
</gene>
<dbReference type="InterPro" id="IPR010930">
    <property type="entry name" value="Flg_bb/hook_C_dom"/>
</dbReference>
<dbReference type="EMBL" id="AQQW01000012">
    <property type="protein sequence ID" value="ETW11469.1"/>
    <property type="molecule type" value="Genomic_DNA"/>
</dbReference>
<dbReference type="Pfam" id="PF06429">
    <property type="entry name" value="Flg_bbr_C"/>
    <property type="match status" value="1"/>
</dbReference>
<dbReference type="PANTHER" id="PTHR30033">
    <property type="entry name" value="FLAGELLAR HOOK-ASSOCIATED PROTEIN 1"/>
    <property type="match status" value="1"/>
</dbReference>
<dbReference type="InterPro" id="IPR002371">
    <property type="entry name" value="FlgK"/>
</dbReference>
<dbReference type="AlphaFoldDB" id="W4HFJ7"/>
<comment type="similarity">
    <text evidence="3">Belongs to the flagella basal body rod proteins family.</text>
</comment>
<keyword evidence="9" id="KW-0282">Flagellum</keyword>
<dbReference type="NCBIfam" id="TIGR02492">
    <property type="entry name" value="flgK_ends"/>
    <property type="match status" value="1"/>
</dbReference>
<dbReference type="eggNOG" id="COG1256">
    <property type="taxonomic scope" value="Bacteria"/>
</dbReference>
<organism evidence="9 10">
    <name type="scientific">Roseivivax marinus</name>
    <dbReference type="NCBI Taxonomy" id="1379903"/>
    <lineage>
        <taxon>Bacteria</taxon>
        <taxon>Pseudomonadati</taxon>
        <taxon>Pseudomonadota</taxon>
        <taxon>Alphaproteobacteria</taxon>
        <taxon>Rhodobacterales</taxon>
        <taxon>Roseobacteraceae</taxon>
        <taxon>Roseivivax</taxon>
    </lineage>
</organism>
<comment type="caution">
    <text evidence="9">The sequence shown here is derived from an EMBL/GenBank/DDBJ whole genome shotgun (WGS) entry which is preliminary data.</text>
</comment>
<evidence type="ECO:0000256" key="2">
    <source>
        <dbReference type="ARBA" id="ARBA00004613"/>
    </source>
</evidence>
<dbReference type="STRING" id="1379903.ATO8_17400"/>
<evidence type="ECO:0000256" key="4">
    <source>
        <dbReference type="ARBA" id="ARBA00016244"/>
    </source>
</evidence>
<evidence type="ECO:0000313" key="9">
    <source>
        <dbReference type="EMBL" id="ETW11469.1"/>
    </source>
</evidence>
<dbReference type="Proteomes" id="UP000019063">
    <property type="component" value="Unassembled WGS sequence"/>
</dbReference>
<keyword evidence="6" id="KW-0975">Bacterial flagellum</keyword>
<evidence type="ECO:0000313" key="10">
    <source>
        <dbReference type="Proteomes" id="UP000019063"/>
    </source>
</evidence>
<reference evidence="9 10" key="1">
    <citation type="journal article" date="2014" name="Antonie Van Leeuwenhoek">
        <title>Roseivivax atlanticus sp. nov., isolated from surface seawater of the Atlantic Ocean.</title>
        <authorList>
            <person name="Li G."/>
            <person name="Lai Q."/>
            <person name="Liu X."/>
            <person name="Sun F."/>
            <person name="Shao Z."/>
        </authorList>
    </citation>
    <scope>NUCLEOTIDE SEQUENCE [LARGE SCALE GENOMIC DNA]</scope>
    <source>
        <strain evidence="9 10">22II-s10s</strain>
    </source>
</reference>
<dbReference type="SUPFAM" id="SSF64518">
    <property type="entry name" value="Phase 1 flagellin"/>
    <property type="match status" value="1"/>
</dbReference>
<proteinExistence type="inferred from homology"/>
<sequence>MSITSALLSSRSGLAVAGTRAGIASENIANAGRTDYVRRNATLSSQTTGGGVEVSSIRRDVDGALQTRERSDRALASYNQTLSAGLALYTDRLGEMGTPAALPARIAALQSDLDLMAGTPAATGAQRSVLNSAEELVRGITGAATALGAAQDDALSGLRNALTELNALLRGVAEMNATIGDAAPGTPRRATAEDARDAALDRITEYADVTVLRQADGRIDVIASGGAALVEGTETHALSFDATTGTLRAGEVDVTPGRAGVRGVSAGSLSARVDLVTEVLPGMARQLDGLAAALVTTFEGADASLGAGQAGLFTDAGAAYDPAAREGLAERLAVNDAVRPDAGGALWRLRDGLGAAAEGAASDPTQVLAFVGALESAQSFDPADGLGASNTLADYAAVMVSEHNVATSEAGVRAESYAASAAAIAHQRSSTEGVNVDTELQDLLSIEQSYAANSQVISALTRMMDTLLEAV</sequence>
<dbReference type="PATRIC" id="fig|1317118.6.peg.3580"/>